<feature type="transmembrane region" description="Helical" evidence="7">
    <location>
        <begin position="30"/>
        <end position="55"/>
    </location>
</feature>
<dbReference type="Proteomes" id="UP000886883">
    <property type="component" value="Unassembled WGS sequence"/>
</dbReference>
<dbReference type="GO" id="GO:0005886">
    <property type="term" value="C:plasma membrane"/>
    <property type="evidence" value="ECO:0007669"/>
    <property type="project" value="UniProtKB-SubCell"/>
</dbReference>
<feature type="transmembrane region" description="Helical" evidence="7">
    <location>
        <begin position="127"/>
        <end position="147"/>
    </location>
</feature>
<keyword evidence="5 7" id="KW-1133">Transmembrane helix</keyword>
<feature type="domain" description="ABC transmembrane type-1" evidence="8">
    <location>
        <begin position="92"/>
        <end position="298"/>
    </location>
</feature>
<dbReference type="PANTHER" id="PTHR43744:SF9">
    <property type="entry name" value="POLYGALACTURONAN_RHAMNOGALACTURONAN TRANSPORT SYSTEM PERMEASE PROTEIN YTCP"/>
    <property type="match status" value="1"/>
</dbReference>
<dbReference type="EMBL" id="DWXE01000040">
    <property type="protein sequence ID" value="HJB91921.1"/>
    <property type="molecule type" value="Genomic_DNA"/>
</dbReference>
<comment type="caution">
    <text evidence="9">The sequence shown here is derived from an EMBL/GenBank/DDBJ whole genome shotgun (WGS) entry which is preliminary data.</text>
</comment>
<proteinExistence type="inferred from homology"/>
<comment type="subcellular location">
    <subcellularLocation>
        <location evidence="1 7">Cell membrane</location>
        <topology evidence="1 7">Multi-pass membrane protein</topology>
    </subcellularLocation>
</comment>
<evidence type="ECO:0000256" key="4">
    <source>
        <dbReference type="ARBA" id="ARBA00022692"/>
    </source>
</evidence>
<comment type="similarity">
    <text evidence="7">Belongs to the binding-protein-dependent transport system permease family.</text>
</comment>
<evidence type="ECO:0000256" key="1">
    <source>
        <dbReference type="ARBA" id="ARBA00004651"/>
    </source>
</evidence>
<dbReference type="PROSITE" id="PS50928">
    <property type="entry name" value="ABC_TM1"/>
    <property type="match status" value="1"/>
</dbReference>
<reference evidence="9" key="2">
    <citation type="submission" date="2021-04" db="EMBL/GenBank/DDBJ databases">
        <authorList>
            <person name="Gilroy R."/>
        </authorList>
    </citation>
    <scope>NUCLEOTIDE SEQUENCE</scope>
    <source>
        <strain evidence="9">USAMLcec3-2134</strain>
    </source>
</reference>
<dbReference type="Gene3D" id="1.10.3720.10">
    <property type="entry name" value="MetI-like"/>
    <property type="match status" value="1"/>
</dbReference>
<evidence type="ECO:0000313" key="10">
    <source>
        <dbReference type="Proteomes" id="UP000886883"/>
    </source>
</evidence>
<feature type="transmembrane region" description="Helical" evidence="7">
    <location>
        <begin position="200"/>
        <end position="227"/>
    </location>
</feature>
<feature type="transmembrane region" description="Helical" evidence="7">
    <location>
        <begin position="88"/>
        <end position="115"/>
    </location>
</feature>
<dbReference type="AlphaFoldDB" id="A0A9D2MU02"/>
<evidence type="ECO:0000259" key="8">
    <source>
        <dbReference type="PROSITE" id="PS50928"/>
    </source>
</evidence>
<keyword evidence="2 7" id="KW-0813">Transport</keyword>
<evidence type="ECO:0000256" key="5">
    <source>
        <dbReference type="ARBA" id="ARBA00022989"/>
    </source>
</evidence>
<keyword evidence="6 7" id="KW-0472">Membrane</keyword>
<dbReference type="CDD" id="cd06261">
    <property type="entry name" value="TM_PBP2"/>
    <property type="match status" value="1"/>
</dbReference>
<evidence type="ECO:0000256" key="2">
    <source>
        <dbReference type="ARBA" id="ARBA00022448"/>
    </source>
</evidence>
<dbReference type="Pfam" id="PF00528">
    <property type="entry name" value="BPD_transp_1"/>
    <property type="match status" value="1"/>
</dbReference>
<evidence type="ECO:0000256" key="3">
    <source>
        <dbReference type="ARBA" id="ARBA00022475"/>
    </source>
</evidence>
<reference evidence="9" key="1">
    <citation type="journal article" date="2021" name="PeerJ">
        <title>Extensive microbial diversity within the chicken gut microbiome revealed by metagenomics and culture.</title>
        <authorList>
            <person name="Gilroy R."/>
            <person name="Ravi A."/>
            <person name="Getino M."/>
            <person name="Pursley I."/>
            <person name="Horton D.L."/>
            <person name="Alikhan N.F."/>
            <person name="Baker D."/>
            <person name="Gharbi K."/>
            <person name="Hall N."/>
            <person name="Watson M."/>
            <person name="Adriaenssens E.M."/>
            <person name="Foster-Nyarko E."/>
            <person name="Jarju S."/>
            <person name="Secka A."/>
            <person name="Antonio M."/>
            <person name="Oren A."/>
            <person name="Chaudhuri R.R."/>
            <person name="La Ragione R."/>
            <person name="Hildebrand F."/>
            <person name="Pallen M.J."/>
        </authorList>
    </citation>
    <scope>NUCLEOTIDE SEQUENCE</scope>
    <source>
        <strain evidence="9">USAMLcec3-2134</strain>
    </source>
</reference>
<accession>A0A9D2MU02</accession>
<dbReference type="PANTHER" id="PTHR43744">
    <property type="entry name" value="ABC TRANSPORTER PERMEASE PROTEIN MG189-RELATED-RELATED"/>
    <property type="match status" value="1"/>
</dbReference>
<keyword evidence="3" id="KW-1003">Cell membrane</keyword>
<feature type="transmembrane region" description="Helical" evidence="7">
    <location>
        <begin position="159"/>
        <end position="180"/>
    </location>
</feature>
<keyword evidence="4 7" id="KW-0812">Transmembrane</keyword>
<evidence type="ECO:0000313" key="9">
    <source>
        <dbReference type="EMBL" id="HJB91921.1"/>
    </source>
</evidence>
<gene>
    <name evidence="9" type="ORF">H9763_10735</name>
</gene>
<dbReference type="GO" id="GO:0055085">
    <property type="term" value="P:transmembrane transport"/>
    <property type="evidence" value="ECO:0007669"/>
    <property type="project" value="InterPro"/>
</dbReference>
<dbReference type="InterPro" id="IPR035906">
    <property type="entry name" value="MetI-like_sf"/>
</dbReference>
<dbReference type="InterPro" id="IPR000515">
    <property type="entry name" value="MetI-like"/>
</dbReference>
<protein>
    <submittedName>
        <fullName evidence="9">Carbohydrate ABC transporter permease</fullName>
    </submittedName>
</protein>
<dbReference type="SUPFAM" id="SSF161098">
    <property type="entry name" value="MetI-like"/>
    <property type="match status" value="1"/>
</dbReference>
<evidence type="ECO:0000256" key="7">
    <source>
        <dbReference type="RuleBase" id="RU363032"/>
    </source>
</evidence>
<feature type="transmembrane region" description="Helical" evidence="7">
    <location>
        <begin position="281"/>
        <end position="301"/>
    </location>
</feature>
<evidence type="ECO:0000256" key="6">
    <source>
        <dbReference type="ARBA" id="ARBA00023136"/>
    </source>
</evidence>
<name>A0A9D2MU02_9FIRM</name>
<organism evidence="9 10">
    <name type="scientific">Candidatus Eisenbergiella merdigallinarum</name>
    <dbReference type="NCBI Taxonomy" id="2838552"/>
    <lineage>
        <taxon>Bacteria</taxon>
        <taxon>Bacillati</taxon>
        <taxon>Bacillota</taxon>
        <taxon>Clostridia</taxon>
        <taxon>Lachnospirales</taxon>
        <taxon>Lachnospiraceae</taxon>
        <taxon>Eisenbergiella</taxon>
    </lineage>
</organism>
<sequence>MESTRPIQKRKKNEPDGFDRFNRVSKPANALLNLIFLIMAAVCVIPVLLVVAISFSAEASITEYGYRFIPKIFSFEGYTFLASQSTMILRALGISLFVTIVGTVLGVLLTTLMGYVLSRPNYRLNGFLTMIVFIPMVFNGGLVSTYFVVGTMLGLKNTVWALILPLAVSSFNVIICRTFFKTTVPESLIESAKMDGASQLTIFSRIVLPISLPVLATIGLFLCFAYWNDWYQSLLYIDDHKLLSLQALLNQILTNIQMLAKNAATMGASAAEMLANMPQEAARMAIVVIIVLPIACAYPFFQKYFISGLTVGAVKG</sequence>